<evidence type="ECO:0000256" key="5">
    <source>
        <dbReference type="ARBA" id="ARBA00023049"/>
    </source>
</evidence>
<keyword evidence="1 8" id="KW-0121">Carboxypeptidase</keyword>
<name>A0A0P6XK56_9CHLR</name>
<feature type="binding site" evidence="9">
    <location>
        <position position="294"/>
    </location>
    <ligand>
        <name>Zn(2+)</name>
        <dbReference type="ChEBI" id="CHEBI:29105"/>
        <note>catalytic</note>
    </ligand>
</feature>
<reference evidence="11 12" key="1">
    <citation type="submission" date="2015-07" db="EMBL/GenBank/DDBJ databases">
        <title>Draft genome of Bellilinea caldifistulae DSM 17877.</title>
        <authorList>
            <person name="Hemp J."/>
            <person name="Ward L.M."/>
            <person name="Pace L.A."/>
            <person name="Fischer W.W."/>
        </authorList>
    </citation>
    <scope>NUCLEOTIDE SEQUENCE [LARGE SCALE GENOMIC DNA]</scope>
    <source>
        <strain evidence="11 12">GOMI-1</strain>
    </source>
</reference>
<dbReference type="PIRSF" id="PIRSF006615">
    <property type="entry name" value="Zn_crbxpep_Taq"/>
    <property type="match status" value="1"/>
</dbReference>
<comment type="caution">
    <text evidence="11">The sequence shown here is derived from an EMBL/GenBank/DDBJ whole genome shotgun (WGS) entry which is preliminary data.</text>
</comment>
<dbReference type="PANTHER" id="PTHR34217">
    <property type="entry name" value="METAL-DEPENDENT CARBOXYPEPTIDASE"/>
    <property type="match status" value="1"/>
</dbReference>
<dbReference type="OrthoDB" id="9772308at2"/>
<dbReference type="EMBL" id="LGHJ01000014">
    <property type="protein sequence ID" value="KPL75347.1"/>
    <property type="molecule type" value="Genomic_DNA"/>
</dbReference>
<evidence type="ECO:0000256" key="1">
    <source>
        <dbReference type="ARBA" id="ARBA00022645"/>
    </source>
</evidence>
<comment type="catalytic activity">
    <reaction evidence="6 8">
        <text>Release of a C-terminal amino acid with broad specificity, except for -Pro.</text>
        <dbReference type="EC" id="3.4.17.19"/>
    </reaction>
</comment>
<proteinExistence type="inferred from homology"/>
<keyword evidence="12" id="KW-1185">Reference proteome</keyword>
<dbReference type="RefSeq" id="WP_061913913.1">
    <property type="nucleotide sequence ID" value="NZ_DF967971.1"/>
</dbReference>
<evidence type="ECO:0000313" key="12">
    <source>
        <dbReference type="Proteomes" id="UP000050514"/>
    </source>
</evidence>
<dbReference type="GO" id="GO:0006508">
    <property type="term" value="P:proteolysis"/>
    <property type="evidence" value="ECO:0007669"/>
    <property type="project" value="UniProtKB-UniRule"/>
</dbReference>
<comment type="cofactor">
    <cofactor evidence="9">
        <name>Zn(2+)</name>
        <dbReference type="ChEBI" id="CHEBI:29105"/>
    </cofactor>
    <text evidence="9">Binds 1 zinc ion per subunit.</text>
</comment>
<keyword evidence="5 8" id="KW-0482">Metalloprotease</keyword>
<feature type="active site" description="Proton donor/acceptor" evidence="10">
    <location>
        <position position="265"/>
    </location>
</feature>
<accession>A0A0P6XK56</accession>
<dbReference type="PANTHER" id="PTHR34217:SF1">
    <property type="entry name" value="CARBOXYPEPTIDASE 1"/>
    <property type="match status" value="1"/>
</dbReference>
<evidence type="ECO:0000256" key="8">
    <source>
        <dbReference type="PIRNR" id="PIRNR006615"/>
    </source>
</evidence>
<dbReference type="EC" id="3.4.17.19" evidence="8"/>
<comment type="similarity">
    <text evidence="7 8">Belongs to the peptidase M32 family.</text>
</comment>
<dbReference type="GO" id="GO:0008270">
    <property type="term" value="F:zinc ion binding"/>
    <property type="evidence" value="ECO:0007669"/>
    <property type="project" value="UniProtKB-ARBA"/>
</dbReference>
<comment type="function">
    <text evidence="8">Broad specificity carboxypetidase that releases amino acids sequentially from the C-terminus, including neutral, aromatic, polar and basic residues.</text>
</comment>
<evidence type="ECO:0000256" key="9">
    <source>
        <dbReference type="PIRSR" id="PIRSR006615-1"/>
    </source>
</evidence>
<keyword evidence="4 8" id="KW-0378">Hydrolase</keyword>
<keyword evidence="9" id="KW-0862">Zinc</keyword>
<feature type="binding site" evidence="9">
    <location>
        <position position="264"/>
    </location>
    <ligand>
        <name>Zn(2+)</name>
        <dbReference type="ChEBI" id="CHEBI:29105"/>
        <note>catalytic</note>
    </ligand>
</feature>
<evidence type="ECO:0000256" key="10">
    <source>
        <dbReference type="PIRSR" id="PIRSR006615-2"/>
    </source>
</evidence>
<dbReference type="GO" id="GO:0004181">
    <property type="term" value="F:metallocarboxypeptidase activity"/>
    <property type="evidence" value="ECO:0007669"/>
    <property type="project" value="UniProtKB-UniRule"/>
</dbReference>
<feature type="binding site" evidence="9">
    <location>
        <position position="268"/>
    </location>
    <ligand>
        <name>Zn(2+)</name>
        <dbReference type="ChEBI" id="CHEBI:29105"/>
        <note>catalytic</note>
    </ligand>
</feature>
<dbReference type="Pfam" id="PF02074">
    <property type="entry name" value="Peptidase_M32"/>
    <property type="match status" value="1"/>
</dbReference>
<dbReference type="FunFam" id="1.10.1370.30:FF:000003">
    <property type="entry name" value="Thermostable carboxypeptidase 1"/>
    <property type="match status" value="1"/>
</dbReference>
<sequence length="500" mass="58015">MQEKLNLLKEKMATIWDLSMIGALMGWDQQTYMPPKGAEERGEQMATLSRLVHEMATSDEMGKLLDELVPYAQTLDPDSDDARLIKLAKREYDKQTRVPAEKVAEYARVTTMAQGAWVQARSESNFGLFQPHLERIVELRREYASYFAPYDHVYDPLLDDFEPGLKTAEVQQIFARLRPQQVELIQAIASRPQVDDSFLHLKYDDKKQWDFGVEVATRFGYDWQAGRQDRSAHPFTTSFGIRDVRITTRVIEDQLPSALFGTMHETGHALYQQGIDWKYRRSVLGGAASLAVHESQSRMWENLVGRSRAFWRFFYPRLQEYFPQQLGNVSLEAFYKAINKVEPSFIRVEADEATYNLHIMLRLELEIALMEGSLEVKHLPEAWNTRMKEYLGIIPPNDSLGVLQDIHWSGGMIGYFPTYALGNLISVQLWEKIQQDIPNLEEQIERGEFSALLGWLREKIHRHGSKYEPQELVEKVTGSKIDPQPYIRYLNTKYRDIYGF</sequence>
<dbReference type="Proteomes" id="UP000050514">
    <property type="component" value="Unassembled WGS sequence"/>
</dbReference>
<gene>
    <name evidence="11" type="ORF">AC812_08630</name>
</gene>
<evidence type="ECO:0000256" key="2">
    <source>
        <dbReference type="ARBA" id="ARBA00022670"/>
    </source>
</evidence>
<evidence type="ECO:0000313" key="11">
    <source>
        <dbReference type="EMBL" id="KPL75347.1"/>
    </source>
</evidence>
<keyword evidence="3 8" id="KW-0479">Metal-binding</keyword>
<dbReference type="InterPro" id="IPR001333">
    <property type="entry name" value="Peptidase_M32_Taq"/>
</dbReference>
<dbReference type="CDD" id="cd06460">
    <property type="entry name" value="M32_Taq"/>
    <property type="match status" value="1"/>
</dbReference>
<keyword evidence="2 8" id="KW-0645">Protease</keyword>
<dbReference type="PROSITE" id="PS52034">
    <property type="entry name" value="PEPTIDASE_M32"/>
    <property type="match status" value="1"/>
</dbReference>
<dbReference type="Gene3D" id="1.10.1370.30">
    <property type="match status" value="1"/>
</dbReference>
<evidence type="ECO:0000256" key="4">
    <source>
        <dbReference type="ARBA" id="ARBA00022801"/>
    </source>
</evidence>
<evidence type="ECO:0000256" key="6">
    <source>
        <dbReference type="ARBA" id="ARBA00052755"/>
    </source>
</evidence>
<dbReference type="SUPFAM" id="SSF55486">
    <property type="entry name" value="Metalloproteases ('zincins'), catalytic domain"/>
    <property type="match status" value="1"/>
</dbReference>
<dbReference type="AlphaFoldDB" id="A0A0P6XK56"/>
<evidence type="ECO:0000256" key="3">
    <source>
        <dbReference type="ARBA" id="ARBA00022723"/>
    </source>
</evidence>
<dbReference type="PATRIC" id="fig|360411.5.peg.2884"/>
<evidence type="ECO:0000256" key="7">
    <source>
        <dbReference type="ARBA" id="ARBA00061580"/>
    </source>
</evidence>
<organism evidence="11 12">
    <name type="scientific">Bellilinea caldifistulae</name>
    <dbReference type="NCBI Taxonomy" id="360411"/>
    <lineage>
        <taxon>Bacteria</taxon>
        <taxon>Bacillati</taxon>
        <taxon>Chloroflexota</taxon>
        <taxon>Anaerolineae</taxon>
        <taxon>Anaerolineales</taxon>
        <taxon>Anaerolineaceae</taxon>
        <taxon>Bellilinea</taxon>
    </lineage>
</organism>
<dbReference type="PRINTS" id="PR00998">
    <property type="entry name" value="CRBOXYPTASET"/>
</dbReference>
<protein>
    <recommendedName>
        <fullName evidence="8">Metal-dependent carboxypeptidase</fullName>
        <ecNumber evidence="8">3.4.17.19</ecNumber>
    </recommendedName>
</protein>